<sequence>MSNEVLKDIIKIREVLKAKLRNIKLNQIEKVKLLEDTFQPITKPLKRIIRKLDNKNSTPLTSSFANDSIENHDNDGDEGVNGDDDVKNIDCNDAEVETDNGVAMGNNDVEMPTYNSVLNYRFIANGGKRRRTKAILLKHEKKSRSSVKTKKNLLKYGKSGRVGERIFRNTPLPAAAPTNVVHDTQDSPYVDSVGNQEEEQEGVDFHSAEEDMNIDESSIPLLI</sequence>
<evidence type="ECO:0000313" key="3">
    <source>
        <dbReference type="Proteomes" id="UP000092460"/>
    </source>
</evidence>
<dbReference type="EnsemblMetazoa" id="GPPI016420-RA">
    <property type="protein sequence ID" value="GPPI016420-PA"/>
    <property type="gene ID" value="GPPI016420"/>
</dbReference>
<dbReference type="VEuPathDB" id="VectorBase:GPPI016420"/>
<evidence type="ECO:0000256" key="1">
    <source>
        <dbReference type="SAM" id="MobiDB-lite"/>
    </source>
</evidence>
<accession>A0A1B0B253</accession>
<reference evidence="3" key="1">
    <citation type="submission" date="2015-01" db="EMBL/GenBank/DDBJ databases">
        <authorList>
            <person name="Aksoy S."/>
            <person name="Warren W."/>
            <person name="Wilson R.K."/>
        </authorList>
    </citation>
    <scope>NUCLEOTIDE SEQUENCE [LARGE SCALE GENOMIC DNA]</scope>
    <source>
        <strain evidence="3">IAEA</strain>
    </source>
</reference>
<dbReference type="EMBL" id="JXJN01007424">
    <property type="status" value="NOT_ANNOTATED_CDS"/>
    <property type="molecule type" value="Genomic_DNA"/>
</dbReference>
<proteinExistence type="predicted"/>
<reference evidence="2" key="2">
    <citation type="submission" date="2020-05" db="UniProtKB">
        <authorList>
            <consortium name="EnsemblMetazoa"/>
        </authorList>
    </citation>
    <scope>IDENTIFICATION</scope>
    <source>
        <strain evidence="2">IAEA</strain>
    </source>
</reference>
<organism evidence="2 3">
    <name type="scientific">Glossina palpalis gambiensis</name>
    <dbReference type="NCBI Taxonomy" id="67801"/>
    <lineage>
        <taxon>Eukaryota</taxon>
        <taxon>Metazoa</taxon>
        <taxon>Ecdysozoa</taxon>
        <taxon>Arthropoda</taxon>
        <taxon>Hexapoda</taxon>
        <taxon>Insecta</taxon>
        <taxon>Pterygota</taxon>
        <taxon>Neoptera</taxon>
        <taxon>Endopterygota</taxon>
        <taxon>Diptera</taxon>
        <taxon>Brachycera</taxon>
        <taxon>Muscomorpha</taxon>
        <taxon>Hippoboscoidea</taxon>
        <taxon>Glossinidae</taxon>
        <taxon>Glossina</taxon>
    </lineage>
</organism>
<evidence type="ECO:0000313" key="2">
    <source>
        <dbReference type="EnsemblMetazoa" id="GPPI016420-PA"/>
    </source>
</evidence>
<dbReference type="AlphaFoldDB" id="A0A1B0B253"/>
<keyword evidence="3" id="KW-1185">Reference proteome</keyword>
<name>A0A1B0B253_9MUSC</name>
<feature type="region of interest" description="Disordered" evidence="1">
    <location>
        <begin position="175"/>
        <end position="210"/>
    </location>
</feature>
<dbReference type="Proteomes" id="UP000092460">
    <property type="component" value="Unassembled WGS sequence"/>
</dbReference>
<feature type="region of interest" description="Disordered" evidence="1">
    <location>
        <begin position="60"/>
        <end position="83"/>
    </location>
</feature>
<protein>
    <submittedName>
        <fullName evidence="2">Uncharacterized protein</fullName>
    </submittedName>
</protein>